<dbReference type="AlphaFoldDB" id="A0A8J7QME8"/>
<dbReference type="EMBL" id="JAFREP010000021">
    <property type="protein sequence ID" value="MBO1321053.1"/>
    <property type="molecule type" value="Genomic_DNA"/>
</dbReference>
<feature type="compositionally biased region" description="Low complexity" evidence="1">
    <location>
        <begin position="12"/>
        <end position="21"/>
    </location>
</feature>
<feature type="region of interest" description="Disordered" evidence="1">
    <location>
        <begin position="1"/>
        <end position="21"/>
    </location>
</feature>
<dbReference type="Proteomes" id="UP000664417">
    <property type="component" value="Unassembled WGS sequence"/>
</dbReference>
<evidence type="ECO:0000313" key="3">
    <source>
        <dbReference type="Proteomes" id="UP000664417"/>
    </source>
</evidence>
<sequence length="190" mass="21689">MFEFLKKSRSSDPAATDDPATPAEIAGEPRAHHFTFSQVVVPQVAWRDPMTFFGGIKMDRERFINYLLDVNRDINQKNRDPFRMHAEALAIKTTVIRPWPCILIQMPEPLFVGESYMIALVLLADPKAEERDIDPEKGPGIALFNLDRDQEGTLVSQWRGETRKVHQPGPPPTEERFLHWIAATLADRRG</sequence>
<keyword evidence="3" id="KW-1185">Reference proteome</keyword>
<gene>
    <name evidence="2" type="ORF">J3U88_21420</name>
</gene>
<evidence type="ECO:0000313" key="2">
    <source>
        <dbReference type="EMBL" id="MBO1321053.1"/>
    </source>
</evidence>
<comment type="caution">
    <text evidence="2">The sequence shown here is derived from an EMBL/GenBank/DDBJ whole genome shotgun (WGS) entry which is preliminary data.</text>
</comment>
<feature type="compositionally biased region" description="Basic and acidic residues" evidence="1">
    <location>
        <begin position="1"/>
        <end position="10"/>
    </location>
</feature>
<reference evidence="2" key="1">
    <citation type="submission" date="2021-03" db="EMBL/GenBank/DDBJ databases">
        <authorList>
            <person name="Wang G."/>
        </authorList>
    </citation>
    <scope>NUCLEOTIDE SEQUENCE</scope>
    <source>
        <strain evidence="2">KCTC 12899</strain>
    </source>
</reference>
<organism evidence="2 3">
    <name type="scientific">Acanthopleuribacter pedis</name>
    <dbReference type="NCBI Taxonomy" id="442870"/>
    <lineage>
        <taxon>Bacteria</taxon>
        <taxon>Pseudomonadati</taxon>
        <taxon>Acidobacteriota</taxon>
        <taxon>Holophagae</taxon>
        <taxon>Acanthopleuribacterales</taxon>
        <taxon>Acanthopleuribacteraceae</taxon>
        <taxon>Acanthopleuribacter</taxon>
    </lineage>
</organism>
<evidence type="ECO:0000256" key="1">
    <source>
        <dbReference type="SAM" id="MobiDB-lite"/>
    </source>
</evidence>
<dbReference type="RefSeq" id="WP_207861027.1">
    <property type="nucleotide sequence ID" value="NZ_JAFREP010000021.1"/>
</dbReference>
<accession>A0A8J7QME8</accession>
<name>A0A8J7QME8_9BACT</name>
<protein>
    <submittedName>
        <fullName evidence="2">Uncharacterized protein</fullName>
    </submittedName>
</protein>
<proteinExistence type="predicted"/>